<dbReference type="Proteomes" id="UP001231124">
    <property type="component" value="Unassembled WGS sequence"/>
</dbReference>
<dbReference type="Pfam" id="PF04102">
    <property type="entry name" value="SlyX"/>
    <property type="match status" value="1"/>
</dbReference>
<dbReference type="PANTHER" id="PTHR36508:SF1">
    <property type="entry name" value="PROTEIN SLYX"/>
    <property type="match status" value="1"/>
</dbReference>
<feature type="coiled-coil region" evidence="1">
    <location>
        <begin position="7"/>
        <end position="55"/>
    </location>
</feature>
<dbReference type="EMBL" id="JAUSVP010000005">
    <property type="protein sequence ID" value="MDQ0447667.1"/>
    <property type="molecule type" value="Genomic_DNA"/>
</dbReference>
<dbReference type="Gene3D" id="1.20.5.300">
    <property type="match status" value="1"/>
</dbReference>
<keyword evidence="1" id="KW-0175">Coiled coil</keyword>
<name>A0ABU0HZ88_9HYPH</name>
<dbReference type="RefSeq" id="WP_238202819.1">
    <property type="nucleotide sequence ID" value="NZ_BPQE01000011.1"/>
</dbReference>
<evidence type="ECO:0000313" key="3">
    <source>
        <dbReference type="Proteomes" id="UP001231124"/>
    </source>
</evidence>
<sequence>MEDADRLARLEMRLMEQEATIDDLNKAVTGQWQQIDRLTRLVAALRDQVEEAAARAASRAPEPPPPHY</sequence>
<reference evidence="2 3" key="1">
    <citation type="submission" date="2023-07" db="EMBL/GenBank/DDBJ databases">
        <title>Genomic Encyclopedia of Type Strains, Phase IV (KMG-IV): sequencing the most valuable type-strain genomes for metagenomic binning, comparative biology and taxonomic classification.</title>
        <authorList>
            <person name="Goeker M."/>
        </authorList>
    </citation>
    <scope>NUCLEOTIDE SEQUENCE [LARGE SCALE GENOMIC DNA]</scope>
    <source>
        <strain evidence="2 3">DSM 19013</strain>
    </source>
</reference>
<gene>
    <name evidence="2" type="ORF">QO012_002167</name>
</gene>
<protein>
    <submittedName>
        <fullName evidence="2">SlyX protein</fullName>
    </submittedName>
</protein>
<keyword evidence="3" id="KW-1185">Reference proteome</keyword>
<organism evidence="2 3">
    <name type="scientific">Methylobacterium aerolatum</name>
    <dbReference type="NCBI Taxonomy" id="418708"/>
    <lineage>
        <taxon>Bacteria</taxon>
        <taxon>Pseudomonadati</taxon>
        <taxon>Pseudomonadota</taxon>
        <taxon>Alphaproteobacteria</taxon>
        <taxon>Hyphomicrobiales</taxon>
        <taxon>Methylobacteriaceae</taxon>
        <taxon>Methylobacterium</taxon>
    </lineage>
</organism>
<proteinExistence type="predicted"/>
<dbReference type="PANTHER" id="PTHR36508">
    <property type="entry name" value="PROTEIN SLYX"/>
    <property type="match status" value="1"/>
</dbReference>
<evidence type="ECO:0000256" key="1">
    <source>
        <dbReference type="SAM" id="Coils"/>
    </source>
</evidence>
<comment type="caution">
    <text evidence="2">The sequence shown here is derived from an EMBL/GenBank/DDBJ whole genome shotgun (WGS) entry which is preliminary data.</text>
</comment>
<accession>A0ABU0HZ88</accession>
<dbReference type="InterPro" id="IPR007236">
    <property type="entry name" value="SlyX"/>
</dbReference>
<evidence type="ECO:0000313" key="2">
    <source>
        <dbReference type="EMBL" id="MDQ0447667.1"/>
    </source>
</evidence>